<evidence type="ECO:0000313" key="3">
    <source>
        <dbReference type="Proteomes" id="UP000541470"/>
    </source>
</evidence>
<protein>
    <submittedName>
        <fullName evidence="2">DUF2798 domain-containing protein</fullName>
    </submittedName>
</protein>
<proteinExistence type="predicted"/>
<dbReference type="EMBL" id="JABBGK010000011">
    <property type="protein sequence ID" value="NML77014.1"/>
    <property type="molecule type" value="Genomic_DNA"/>
</dbReference>
<accession>A0A7Y0B0U9</accession>
<keyword evidence="1" id="KW-0812">Transmembrane</keyword>
<keyword evidence="1" id="KW-0472">Membrane</keyword>
<dbReference type="Proteomes" id="UP000541470">
    <property type="component" value="Unassembled WGS sequence"/>
</dbReference>
<comment type="caution">
    <text evidence="2">The sequence shown here is derived from an EMBL/GenBank/DDBJ whole genome shotgun (WGS) entry which is preliminary data.</text>
</comment>
<sequence>MNQISPAAPTPRKARTFRLRRLPSASRVVVMPMILSLLMSGIVASIATLRAIGLAPDLAAAILKAWAMSYVIACPSAMLVMPLVRRIVDHLVEPPGASR</sequence>
<feature type="transmembrane region" description="Helical" evidence="1">
    <location>
        <begin position="28"/>
        <end position="52"/>
    </location>
</feature>
<reference evidence="2 3" key="1">
    <citation type="submission" date="2020-04" db="EMBL/GenBank/DDBJ databases">
        <title>Rhizobium sp. S-51 isolated from soil.</title>
        <authorList>
            <person name="Dahal R.H."/>
        </authorList>
    </citation>
    <scope>NUCLEOTIDE SEQUENCE [LARGE SCALE GENOMIC DNA]</scope>
    <source>
        <strain evidence="2 3">S-51</strain>
    </source>
</reference>
<dbReference type="InterPro" id="IPR021529">
    <property type="entry name" value="DUF2798"/>
</dbReference>
<gene>
    <name evidence="2" type="ORF">HHL25_23015</name>
</gene>
<dbReference type="AlphaFoldDB" id="A0A7Y0B0U9"/>
<feature type="transmembrane region" description="Helical" evidence="1">
    <location>
        <begin position="58"/>
        <end position="81"/>
    </location>
</feature>
<evidence type="ECO:0000256" key="1">
    <source>
        <dbReference type="SAM" id="Phobius"/>
    </source>
</evidence>
<keyword evidence="3" id="KW-1185">Reference proteome</keyword>
<dbReference type="RefSeq" id="WP_169595586.1">
    <property type="nucleotide sequence ID" value="NZ_JABBGK010000011.1"/>
</dbReference>
<dbReference type="Pfam" id="PF11391">
    <property type="entry name" value="DUF2798"/>
    <property type="match status" value="1"/>
</dbReference>
<evidence type="ECO:0000313" key="2">
    <source>
        <dbReference type="EMBL" id="NML77014.1"/>
    </source>
</evidence>
<name>A0A7Y0B0U9_9HYPH</name>
<organism evidence="2 3">
    <name type="scientific">Rhizobium terricola</name>
    <dbReference type="NCBI Taxonomy" id="2728849"/>
    <lineage>
        <taxon>Bacteria</taxon>
        <taxon>Pseudomonadati</taxon>
        <taxon>Pseudomonadota</taxon>
        <taxon>Alphaproteobacteria</taxon>
        <taxon>Hyphomicrobiales</taxon>
        <taxon>Rhizobiaceae</taxon>
        <taxon>Rhizobium/Agrobacterium group</taxon>
        <taxon>Rhizobium</taxon>
    </lineage>
</organism>
<keyword evidence="1" id="KW-1133">Transmembrane helix</keyword>